<organism evidence="2 3">
    <name type="scientific">Cytospora mali</name>
    <name type="common">Apple Valsa canker fungus</name>
    <name type="synonym">Valsa mali</name>
    <dbReference type="NCBI Taxonomy" id="578113"/>
    <lineage>
        <taxon>Eukaryota</taxon>
        <taxon>Fungi</taxon>
        <taxon>Dikarya</taxon>
        <taxon>Ascomycota</taxon>
        <taxon>Pezizomycotina</taxon>
        <taxon>Sordariomycetes</taxon>
        <taxon>Sordariomycetidae</taxon>
        <taxon>Diaporthales</taxon>
        <taxon>Cytosporaceae</taxon>
        <taxon>Cytospora</taxon>
    </lineage>
</organism>
<reference evidence="3" key="1">
    <citation type="submission" date="2014-12" db="EMBL/GenBank/DDBJ databases">
        <title>Genome Sequence of Valsa Canker Pathogens Uncovers a Specific Adaption of Colonization on Woody Bark.</title>
        <authorList>
            <person name="Yin Z."/>
            <person name="Liu H."/>
            <person name="Gao X."/>
            <person name="Li Z."/>
            <person name="Song N."/>
            <person name="Ke X."/>
            <person name="Dai Q."/>
            <person name="Wu Y."/>
            <person name="Sun Y."/>
            <person name="Xu J.-R."/>
            <person name="Kang Z.K."/>
            <person name="Wang L."/>
            <person name="Huang L."/>
        </authorList>
    </citation>
    <scope>NUCLEOTIDE SEQUENCE [LARGE SCALE GENOMIC DNA]</scope>
    <source>
        <strain evidence="3">SXYL134</strain>
    </source>
</reference>
<evidence type="ECO:0000313" key="2">
    <source>
        <dbReference type="EMBL" id="KUI57121.1"/>
    </source>
</evidence>
<dbReference type="AlphaFoldDB" id="A0A194UZT4"/>
<dbReference type="Proteomes" id="UP000078576">
    <property type="component" value="Unassembled WGS sequence"/>
</dbReference>
<dbReference type="OrthoDB" id="5242999at2759"/>
<feature type="region of interest" description="Disordered" evidence="1">
    <location>
        <begin position="80"/>
        <end position="120"/>
    </location>
</feature>
<proteinExistence type="predicted"/>
<sequence>MSAPAKLTGERPVSPPPLLLARPPISPRTSLTSIKRMPMIREDENPIFLNVPNRRSRPARTTVFYQYGEDYITPWHLVGTCPSPTPQARSKQSPVKGGTSDDSSDSEPDEKQGRRRVRDGTWIAKRGGWRRLFESMDLRRSQEQCNQW</sequence>
<dbReference type="EMBL" id="KN714696">
    <property type="protein sequence ID" value="KUI57121.1"/>
    <property type="molecule type" value="Genomic_DNA"/>
</dbReference>
<evidence type="ECO:0000256" key="1">
    <source>
        <dbReference type="SAM" id="MobiDB-lite"/>
    </source>
</evidence>
<evidence type="ECO:0000313" key="3">
    <source>
        <dbReference type="Proteomes" id="UP000078576"/>
    </source>
</evidence>
<accession>A0A194UZT4</accession>
<gene>
    <name evidence="2" type="ORF">VP1G_04449</name>
</gene>
<name>A0A194UZT4_CYTMA</name>
<protein>
    <submittedName>
        <fullName evidence="2">Uncharacterized protein</fullName>
    </submittedName>
</protein>
<feature type="region of interest" description="Disordered" evidence="1">
    <location>
        <begin position="1"/>
        <end position="31"/>
    </location>
</feature>
<keyword evidence="3" id="KW-1185">Reference proteome</keyword>